<evidence type="ECO:0000313" key="1">
    <source>
        <dbReference type="EMBL" id="BAT96437.1"/>
    </source>
</evidence>
<sequence>KNKTYLKKRSKQNVYTKAGTIQNIFRKVNAKKNKCVTLAESITLRVTILQSEVCHPPLDTFFKSYLHPFI</sequence>
<gene>
    <name evidence="1" type="primary">Vigan.08G337800</name>
    <name evidence="1" type="ORF">VIGAN_08337800</name>
</gene>
<protein>
    <submittedName>
        <fullName evidence="1">Uncharacterized protein</fullName>
    </submittedName>
</protein>
<dbReference type="EMBL" id="AP015041">
    <property type="protein sequence ID" value="BAT96437.1"/>
    <property type="molecule type" value="Genomic_DNA"/>
</dbReference>
<evidence type="ECO:0000313" key="2">
    <source>
        <dbReference type="Proteomes" id="UP000291084"/>
    </source>
</evidence>
<keyword evidence="2" id="KW-1185">Reference proteome</keyword>
<accession>A0A0S3SUE5</accession>
<dbReference type="AlphaFoldDB" id="A0A0S3SUE5"/>
<feature type="non-terminal residue" evidence="1">
    <location>
        <position position="1"/>
    </location>
</feature>
<organism evidence="1 2">
    <name type="scientific">Vigna angularis var. angularis</name>
    <dbReference type="NCBI Taxonomy" id="157739"/>
    <lineage>
        <taxon>Eukaryota</taxon>
        <taxon>Viridiplantae</taxon>
        <taxon>Streptophyta</taxon>
        <taxon>Embryophyta</taxon>
        <taxon>Tracheophyta</taxon>
        <taxon>Spermatophyta</taxon>
        <taxon>Magnoliopsida</taxon>
        <taxon>eudicotyledons</taxon>
        <taxon>Gunneridae</taxon>
        <taxon>Pentapetalae</taxon>
        <taxon>rosids</taxon>
        <taxon>fabids</taxon>
        <taxon>Fabales</taxon>
        <taxon>Fabaceae</taxon>
        <taxon>Papilionoideae</taxon>
        <taxon>50 kb inversion clade</taxon>
        <taxon>NPAAA clade</taxon>
        <taxon>indigoferoid/millettioid clade</taxon>
        <taxon>Phaseoleae</taxon>
        <taxon>Vigna</taxon>
    </lineage>
</organism>
<dbReference type="Proteomes" id="UP000291084">
    <property type="component" value="Chromosome 8"/>
</dbReference>
<name>A0A0S3SUE5_PHAAN</name>
<reference evidence="1 2" key="1">
    <citation type="journal article" date="2015" name="Sci. Rep.">
        <title>The power of single molecule real-time sequencing technology in the de novo assembly of a eukaryotic genome.</title>
        <authorList>
            <person name="Sakai H."/>
            <person name="Naito K."/>
            <person name="Ogiso-Tanaka E."/>
            <person name="Takahashi Y."/>
            <person name="Iseki K."/>
            <person name="Muto C."/>
            <person name="Satou K."/>
            <person name="Teruya K."/>
            <person name="Shiroma A."/>
            <person name="Shimoji M."/>
            <person name="Hirano T."/>
            <person name="Itoh T."/>
            <person name="Kaga A."/>
            <person name="Tomooka N."/>
        </authorList>
    </citation>
    <scope>NUCLEOTIDE SEQUENCE [LARGE SCALE GENOMIC DNA]</scope>
    <source>
        <strain evidence="2">cv. Shumari</strain>
    </source>
</reference>
<proteinExistence type="predicted"/>